<feature type="region of interest" description="Disordered" evidence="4">
    <location>
        <begin position="51"/>
        <end position="166"/>
    </location>
</feature>
<gene>
    <name evidence="6" type="ORF">OEA41_002790</name>
</gene>
<dbReference type="Proteomes" id="UP001276659">
    <property type="component" value="Unassembled WGS sequence"/>
</dbReference>
<evidence type="ECO:0000256" key="4">
    <source>
        <dbReference type="SAM" id="MobiDB-lite"/>
    </source>
</evidence>
<dbReference type="FunFam" id="1.10.472.80:FF:000027">
    <property type="entry name" value="GTPase activating protein (Evi5)"/>
    <property type="match status" value="1"/>
</dbReference>
<dbReference type="InterPro" id="IPR050302">
    <property type="entry name" value="Rab_GAP_TBC_domain"/>
</dbReference>
<comment type="caution">
    <text evidence="6">The sequence shown here is derived from an EMBL/GenBank/DDBJ whole genome shotgun (WGS) entry which is preliminary data.</text>
</comment>
<dbReference type="FunFam" id="1.10.10.750:FF:000003">
    <property type="entry name" value="GTPase activating protein (Evi5)"/>
    <property type="match status" value="1"/>
</dbReference>
<dbReference type="Gene3D" id="1.10.472.80">
    <property type="entry name" value="Ypt/Rab-GAP domain of gyp1p, domain 3"/>
    <property type="match status" value="1"/>
</dbReference>
<dbReference type="GO" id="GO:0031267">
    <property type="term" value="F:small GTPase binding"/>
    <property type="evidence" value="ECO:0007669"/>
    <property type="project" value="TreeGrafter"/>
</dbReference>
<feature type="region of interest" description="Disordered" evidence="4">
    <location>
        <begin position="1"/>
        <end position="37"/>
    </location>
</feature>
<organism evidence="6 7">
    <name type="scientific">Lepraria neglecta</name>
    <dbReference type="NCBI Taxonomy" id="209136"/>
    <lineage>
        <taxon>Eukaryota</taxon>
        <taxon>Fungi</taxon>
        <taxon>Dikarya</taxon>
        <taxon>Ascomycota</taxon>
        <taxon>Pezizomycotina</taxon>
        <taxon>Lecanoromycetes</taxon>
        <taxon>OSLEUM clade</taxon>
        <taxon>Lecanoromycetidae</taxon>
        <taxon>Lecanorales</taxon>
        <taxon>Lecanorineae</taxon>
        <taxon>Stereocaulaceae</taxon>
        <taxon>Lepraria</taxon>
    </lineage>
</organism>
<reference evidence="6" key="1">
    <citation type="submission" date="2022-11" db="EMBL/GenBank/DDBJ databases">
        <title>Chromosomal genome sequence assembly and mating type (MAT) locus characterization of the leprose asexual lichenized fungus Lepraria neglecta (Nyl.) Erichsen.</title>
        <authorList>
            <person name="Allen J.L."/>
            <person name="Pfeffer B."/>
        </authorList>
    </citation>
    <scope>NUCLEOTIDE SEQUENCE</scope>
    <source>
        <strain evidence="6">Allen 5258</strain>
    </source>
</reference>
<sequence length="988" mass="108345">MATQEDHETDTGEIASGVQSDIRHHSASTVDRPLPTDSMVTVRLSDSPVASILETSSHDHTEVKPLAYEHELPVSPRQDATLPEDSIPTADEDAVILEEDTNDTSRESTALMASSVEHERSVSTSGTIRSRSDSSGTLSSTGSAQVDWDELEKSEEQAPRDEGSDESTAFLLARLEQENNALATNPKAALARARSRKGTKGRPPSIQHLKKLVNEPTNPSLRYSLVPDPPPMTELEFWAALVNDYPQTAQRLPTLTSNKIRGGVPPPLRGVVWMSIAGSRDPLLEQEYDRLCGETSPYENLIGKDIGRSFPGVEMFRDPSGEGQQMLGRVLKCFSLYDRKIGYCQGLGFVVGPLLMHMGDKEAFCVLVRLMEHYDLRSCFLPDLSGLHLRIYQFQNLLSKHLPTLASHLEDLQIEPLYVSQWFLSFFAVTCPLPMLLRIYDVILTEGASETLMRVALSLMRRNEKKIMACTELEDVMGLLLSRALWDTYGCNADDLVNDFVGLTGLVTREGLEKLEGTFKEASIEDSTAKAISLPNVQAAASRFLGRFWTGSNSSAKVTSPTSSLGVAAPSRPSSFLRRTPSKQSMASTLNSIESTESYLSAASTEATAMSRNPSADCTPGKTVTFGSSSNSTGVTSQDRDLHSQIEDLLTALSDMQREQAILAGELQKEREEREDDRAAVQRYIEQAKKAPLEAIPEGRAHHSRTSSEVTIEAKDAQEPLAGLEEHFSTTHSDKRSSLAQQTKHQMREDLKLWKDQYDVEATRSADLTRQLVDEKAENARILEQFRDMRSRMQEAHQDKQRLEKTLHDIKSRRFSTDSEYESMPVTPVEVPSGPGGLRELKLGRSGSLRSNTAPVQAFSKRSSSLGISTVLATEDHKPPSEEALLLELVNAKTAEAVARQELEEVKGKLDSLKKLMGGGPASIATSGHRPTASEACLPKTQTASIVTKPLETPKIAPPSVTIGGGFFSGWGKRTASNPPVTVAVSET</sequence>
<dbReference type="PANTHER" id="PTHR47219">
    <property type="entry name" value="RAB GTPASE-ACTIVATING PROTEIN 1-LIKE"/>
    <property type="match status" value="1"/>
</dbReference>
<feature type="compositionally biased region" description="Polar residues" evidence="4">
    <location>
        <begin position="553"/>
        <end position="565"/>
    </location>
</feature>
<dbReference type="EMBL" id="JASNWA010000008">
    <property type="protein sequence ID" value="KAK3170708.1"/>
    <property type="molecule type" value="Genomic_DNA"/>
</dbReference>
<dbReference type="GO" id="GO:0005096">
    <property type="term" value="F:GTPase activator activity"/>
    <property type="evidence" value="ECO:0007669"/>
    <property type="project" value="UniProtKB-KW"/>
</dbReference>
<feature type="coiled-coil region" evidence="3">
    <location>
        <begin position="653"/>
        <end position="687"/>
    </location>
</feature>
<dbReference type="PANTHER" id="PTHR47219:SF9">
    <property type="entry name" value="GTPASE ACTIVATING PROTEIN AND CENTROSOME-ASSOCIATED, ISOFORM B"/>
    <property type="match status" value="1"/>
</dbReference>
<feature type="region of interest" description="Disordered" evidence="4">
    <location>
        <begin position="610"/>
        <end position="641"/>
    </location>
</feature>
<feature type="compositionally biased region" description="Acidic residues" evidence="4">
    <location>
        <begin position="90"/>
        <end position="102"/>
    </location>
</feature>
<dbReference type="Gene3D" id="1.10.10.750">
    <property type="entry name" value="Ypt/Rab-GAP domain of gyp1p, domain 1"/>
    <property type="match status" value="1"/>
</dbReference>
<feature type="coiled-coil region" evidence="3">
    <location>
        <begin position="786"/>
        <end position="813"/>
    </location>
</feature>
<dbReference type="InterPro" id="IPR000195">
    <property type="entry name" value="Rab-GAP-TBC_dom"/>
</dbReference>
<evidence type="ECO:0000256" key="2">
    <source>
        <dbReference type="ARBA" id="ARBA00023054"/>
    </source>
</evidence>
<accession>A0AAD9Z797</accession>
<feature type="region of interest" description="Disordered" evidence="4">
    <location>
        <begin position="815"/>
        <end position="836"/>
    </location>
</feature>
<evidence type="ECO:0000313" key="7">
    <source>
        <dbReference type="Proteomes" id="UP001276659"/>
    </source>
</evidence>
<keyword evidence="1" id="KW-0343">GTPase activation</keyword>
<feature type="compositionally biased region" description="Low complexity" evidence="4">
    <location>
        <begin position="133"/>
        <end position="143"/>
    </location>
</feature>
<name>A0AAD9Z797_9LECA</name>
<feature type="region of interest" description="Disordered" evidence="4">
    <location>
        <begin position="553"/>
        <end position="588"/>
    </location>
</feature>
<evidence type="ECO:0000313" key="6">
    <source>
        <dbReference type="EMBL" id="KAK3170708.1"/>
    </source>
</evidence>
<dbReference type="AlphaFoldDB" id="A0AAD9Z797"/>
<feature type="domain" description="Rab-GAP TBC" evidence="5">
    <location>
        <begin position="263"/>
        <end position="447"/>
    </location>
</feature>
<dbReference type="Pfam" id="PF00566">
    <property type="entry name" value="RabGAP-TBC"/>
    <property type="match status" value="1"/>
</dbReference>
<dbReference type="PROSITE" id="PS50086">
    <property type="entry name" value="TBC_RABGAP"/>
    <property type="match status" value="1"/>
</dbReference>
<feature type="compositionally biased region" description="Basic and acidic residues" evidence="4">
    <location>
        <begin position="1"/>
        <end position="10"/>
    </location>
</feature>
<dbReference type="InterPro" id="IPR035969">
    <property type="entry name" value="Rab-GAP_TBC_sf"/>
</dbReference>
<evidence type="ECO:0000256" key="1">
    <source>
        <dbReference type="ARBA" id="ARBA00022468"/>
    </source>
</evidence>
<feature type="region of interest" description="Disordered" evidence="4">
    <location>
        <begin position="183"/>
        <end position="207"/>
    </location>
</feature>
<dbReference type="Gene3D" id="1.10.8.270">
    <property type="entry name" value="putative rabgap domain of human tbc1 domain family member 14 like domains"/>
    <property type="match status" value="1"/>
</dbReference>
<proteinExistence type="predicted"/>
<feature type="compositionally biased region" description="Basic and acidic residues" evidence="4">
    <location>
        <begin position="56"/>
        <end position="72"/>
    </location>
</feature>
<dbReference type="FunFam" id="1.10.8.270:FF:000001">
    <property type="entry name" value="TBC1 domain family member 1"/>
    <property type="match status" value="1"/>
</dbReference>
<dbReference type="SUPFAM" id="SSF47923">
    <property type="entry name" value="Ypt/Rab-GAP domain of gyp1p"/>
    <property type="match status" value="2"/>
</dbReference>
<keyword evidence="2 3" id="KW-0175">Coiled coil</keyword>
<keyword evidence="7" id="KW-1185">Reference proteome</keyword>
<protein>
    <recommendedName>
        <fullName evidence="5">Rab-GAP TBC domain-containing protein</fullName>
    </recommendedName>
</protein>
<evidence type="ECO:0000259" key="5">
    <source>
        <dbReference type="PROSITE" id="PS50086"/>
    </source>
</evidence>
<dbReference type="SMART" id="SM00164">
    <property type="entry name" value="TBC"/>
    <property type="match status" value="1"/>
</dbReference>
<evidence type="ECO:0000256" key="3">
    <source>
        <dbReference type="SAM" id="Coils"/>
    </source>
</evidence>
<feature type="compositionally biased region" description="Polar residues" evidence="4">
    <location>
        <begin position="625"/>
        <end position="637"/>
    </location>
</feature>